<dbReference type="InterPro" id="IPR009752">
    <property type="entry name" value="Phage_Mu_GpJ"/>
</dbReference>
<reference evidence="1 2" key="1">
    <citation type="submission" date="2011-05" db="EMBL/GenBank/DDBJ databases">
        <authorList>
            <person name="Muzny D."/>
            <person name="Qin X."/>
            <person name="Deng J."/>
            <person name="Jiang H."/>
            <person name="Liu Y."/>
            <person name="Qu J."/>
            <person name="Song X.-Z."/>
            <person name="Zhang L."/>
            <person name="Thornton R."/>
            <person name="Coyle M."/>
            <person name="Francisco L."/>
            <person name="Jackson L."/>
            <person name="Javaid M."/>
            <person name="Korchina V."/>
            <person name="Kovar C."/>
            <person name="Mata R."/>
            <person name="Mathew T."/>
            <person name="Ngo R."/>
            <person name="Nguyen L."/>
            <person name="Nguyen N."/>
            <person name="Okwuonu G."/>
            <person name="Ongeri F."/>
            <person name="Pham C."/>
            <person name="Simmons D."/>
            <person name="Wilczek-Boney K."/>
            <person name="Hale W."/>
            <person name="Jakkamsetti A."/>
            <person name="Pham P."/>
            <person name="Ruth R."/>
            <person name="San Lucas F."/>
            <person name="Warren J."/>
            <person name="Zhang J."/>
            <person name="Zhao Z."/>
            <person name="Zhou C."/>
            <person name="Zhu D."/>
            <person name="Lee S."/>
            <person name="Bess C."/>
            <person name="Blankenburg K."/>
            <person name="Forbes L."/>
            <person name="Fu Q."/>
            <person name="Gubbala S."/>
            <person name="Hirani K."/>
            <person name="Jayaseelan J.C."/>
            <person name="Lara F."/>
            <person name="Munidasa M."/>
            <person name="Palculict T."/>
            <person name="Patil S."/>
            <person name="Pu L.-L."/>
            <person name="Saada N."/>
            <person name="Tang L."/>
            <person name="Weissenberger G."/>
            <person name="Zhu Y."/>
            <person name="Hemphill L."/>
            <person name="Shang Y."/>
            <person name="Youmans B."/>
            <person name="Ayvaz T."/>
            <person name="Ross M."/>
            <person name="Santibanez J."/>
            <person name="Aqrawi P."/>
            <person name="Gross S."/>
            <person name="Joshi V."/>
            <person name="Fowler G."/>
            <person name="Nazareth L."/>
            <person name="Reid J."/>
            <person name="Worley K."/>
            <person name="Petrosino J."/>
            <person name="Highlander S."/>
            <person name="Gibbs R."/>
        </authorList>
    </citation>
    <scope>NUCLEOTIDE SEQUENCE [LARGE SCALE GENOMIC DNA]</scope>
    <source>
        <strain evidence="1 2">871</strain>
    </source>
</reference>
<evidence type="ECO:0000313" key="2">
    <source>
        <dbReference type="Proteomes" id="UP000003019"/>
    </source>
</evidence>
<dbReference type="PATRIC" id="fig|1032488.3.peg.1657"/>
<organism evidence="1 2">
    <name type="scientific">Neisseria shayeganii 871</name>
    <dbReference type="NCBI Taxonomy" id="1032488"/>
    <lineage>
        <taxon>Bacteria</taxon>
        <taxon>Pseudomonadati</taxon>
        <taxon>Pseudomonadota</taxon>
        <taxon>Betaproteobacteria</taxon>
        <taxon>Neisseriales</taxon>
        <taxon>Neisseriaceae</taxon>
        <taxon>Neisseria</taxon>
    </lineage>
</organism>
<keyword evidence="2" id="KW-1185">Reference proteome</keyword>
<dbReference type="Proteomes" id="UP000003019">
    <property type="component" value="Unassembled WGS sequence"/>
</dbReference>
<evidence type="ECO:0000313" key="1">
    <source>
        <dbReference type="EMBL" id="EGY52011.1"/>
    </source>
</evidence>
<gene>
    <name evidence="1" type="ORF">HMPREF9371_1750</name>
</gene>
<dbReference type="STRING" id="1032488.HMPREF9371_1750"/>
<dbReference type="HOGENOM" id="CLU_112375_0_0_4"/>
<evidence type="ECO:0008006" key="3">
    <source>
        <dbReference type="Google" id="ProtNLM"/>
    </source>
</evidence>
<proteinExistence type="predicted"/>
<dbReference type="RefSeq" id="WP_009119439.1">
    <property type="nucleotide sequence ID" value="NZ_JH164926.1"/>
</dbReference>
<dbReference type="AlphaFoldDB" id="G4CJG0"/>
<sequence length="147" mass="16632">MYISRDDLSAAVSLSELTQLTNDEMADYRTAAPDWAVVDRAIAYACELADGYLMGRYTLPLSPVPTMLRLWCTDLARYWLHKRRFNGGELPKELQLAYDDAMKLLKEVQAGKLHLGLRGIADATEQVQPEPGAYHVRAPNKQDWNGY</sequence>
<comment type="caution">
    <text evidence="1">The sequence shown here is derived from an EMBL/GenBank/DDBJ whole genome shotgun (WGS) entry which is preliminary data.</text>
</comment>
<protein>
    <recommendedName>
        <fullName evidence="3">DUF1320 domain-containing protein</fullName>
    </recommendedName>
</protein>
<dbReference type="EMBL" id="AGAY01000061">
    <property type="protein sequence ID" value="EGY52011.1"/>
    <property type="molecule type" value="Genomic_DNA"/>
</dbReference>
<accession>G4CJG0</accession>
<dbReference type="OrthoDB" id="9812088at2"/>
<name>G4CJG0_9NEIS</name>
<dbReference type="Pfam" id="PF07030">
    <property type="entry name" value="Phage_Mu_Gp36"/>
    <property type="match status" value="1"/>
</dbReference>